<evidence type="ECO:0000259" key="7">
    <source>
        <dbReference type="Pfam" id="PF03176"/>
    </source>
</evidence>
<evidence type="ECO:0000256" key="5">
    <source>
        <dbReference type="ARBA" id="ARBA00023136"/>
    </source>
</evidence>
<dbReference type="EMBL" id="AP007255">
    <property type="protein sequence ID" value="BAE51903.1"/>
    <property type="molecule type" value="Genomic_DNA"/>
</dbReference>
<feature type="transmembrane region" description="Helical" evidence="6">
    <location>
        <begin position="373"/>
        <end position="392"/>
    </location>
</feature>
<feature type="domain" description="Membrane transport protein MMPL" evidence="7">
    <location>
        <begin position="607"/>
        <end position="855"/>
    </location>
</feature>
<keyword evidence="9" id="KW-1185">Reference proteome</keyword>
<dbReference type="RefSeq" id="WP_011385475.1">
    <property type="nucleotide sequence ID" value="NC_007626.1"/>
</dbReference>
<dbReference type="GO" id="GO:0005886">
    <property type="term" value="C:plasma membrane"/>
    <property type="evidence" value="ECO:0007669"/>
    <property type="project" value="UniProtKB-SubCell"/>
</dbReference>
<evidence type="ECO:0000313" key="9">
    <source>
        <dbReference type="Proteomes" id="UP000007058"/>
    </source>
</evidence>
<feature type="transmembrane region" description="Helical" evidence="6">
    <location>
        <begin position="762"/>
        <end position="782"/>
    </location>
</feature>
<feature type="domain" description="Membrane transport protein MMPL" evidence="7">
    <location>
        <begin position="193"/>
        <end position="428"/>
    </location>
</feature>
<reference evidence="8 9" key="1">
    <citation type="journal article" date="2005" name="DNA Res.">
        <title>Complete genome sequence of the facultative anaerobic magnetotactic bacterium Magnetospirillum sp. strain AMB-1.</title>
        <authorList>
            <person name="Matsunaga T."/>
            <person name="Okamura Y."/>
            <person name="Fukuda Y."/>
            <person name="Wahyudi A.T."/>
            <person name="Murase Y."/>
            <person name="Takeyama H."/>
        </authorList>
    </citation>
    <scope>NUCLEOTIDE SEQUENCE [LARGE SCALE GENOMIC DNA]</scope>
    <source>
        <strain evidence="9">ATCC 700264 / AMB-1</strain>
    </source>
</reference>
<evidence type="ECO:0000256" key="1">
    <source>
        <dbReference type="ARBA" id="ARBA00004651"/>
    </source>
</evidence>
<dbReference type="PANTHER" id="PTHR33406">
    <property type="entry name" value="MEMBRANE PROTEIN MJ1562-RELATED"/>
    <property type="match status" value="1"/>
</dbReference>
<organism evidence="8 9">
    <name type="scientific">Paramagnetospirillum magneticum (strain ATCC 700264 / AMB-1)</name>
    <name type="common">Magnetospirillum magneticum</name>
    <dbReference type="NCBI Taxonomy" id="342108"/>
    <lineage>
        <taxon>Bacteria</taxon>
        <taxon>Pseudomonadati</taxon>
        <taxon>Pseudomonadota</taxon>
        <taxon>Alphaproteobacteria</taxon>
        <taxon>Rhodospirillales</taxon>
        <taxon>Magnetospirillaceae</taxon>
        <taxon>Paramagnetospirillum</taxon>
    </lineage>
</organism>
<evidence type="ECO:0000256" key="4">
    <source>
        <dbReference type="ARBA" id="ARBA00022989"/>
    </source>
</evidence>
<dbReference type="Gene3D" id="1.20.1640.10">
    <property type="entry name" value="Multidrug efflux transporter AcrB transmembrane domain"/>
    <property type="match status" value="2"/>
</dbReference>
<evidence type="ECO:0000256" key="3">
    <source>
        <dbReference type="ARBA" id="ARBA00022692"/>
    </source>
</evidence>
<evidence type="ECO:0000313" key="8">
    <source>
        <dbReference type="EMBL" id="BAE51903.1"/>
    </source>
</evidence>
<keyword evidence="5 6" id="KW-0472">Membrane</keyword>
<feature type="transmembrane region" description="Helical" evidence="6">
    <location>
        <begin position="802"/>
        <end position="823"/>
    </location>
</feature>
<dbReference type="HOGENOM" id="CLU_009099_0_0_5"/>
<feature type="transmembrane region" description="Helical" evidence="6">
    <location>
        <begin position="829"/>
        <end position="853"/>
    </location>
</feature>
<feature type="transmembrane region" description="Helical" evidence="6">
    <location>
        <begin position="404"/>
        <end position="428"/>
    </location>
</feature>
<evidence type="ECO:0000256" key="2">
    <source>
        <dbReference type="ARBA" id="ARBA00022475"/>
    </source>
</evidence>
<protein>
    <submittedName>
        <fullName evidence="8">Membrane protein actII-3</fullName>
    </submittedName>
</protein>
<dbReference type="STRING" id="342108.amb3099"/>
<feature type="transmembrane region" description="Helical" evidence="6">
    <location>
        <begin position="302"/>
        <end position="323"/>
    </location>
</feature>
<feature type="transmembrane region" description="Helical" evidence="6">
    <location>
        <begin position="329"/>
        <end position="352"/>
    </location>
</feature>
<dbReference type="SUPFAM" id="SSF82866">
    <property type="entry name" value="Multidrug efflux transporter AcrB transmembrane domain"/>
    <property type="match status" value="2"/>
</dbReference>
<feature type="transmembrane region" description="Helical" evidence="6">
    <location>
        <begin position="278"/>
        <end position="295"/>
    </location>
</feature>
<name>Q2W2M2_PARM1</name>
<dbReference type="InterPro" id="IPR017841">
    <property type="entry name" value="Hopanoid_biosynth_HpnN"/>
</dbReference>
<keyword evidence="4 6" id="KW-1133">Transmembrane helix</keyword>
<dbReference type="NCBIfam" id="TIGR03480">
    <property type="entry name" value="HpnN"/>
    <property type="match status" value="1"/>
</dbReference>
<keyword evidence="2" id="KW-1003">Cell membrane</keyword>
<accession>Q2W2M2</accession>
<keyword evidence="3 6" id="KW-0812">Transmembrane</keyword>
<comment type="subcellular location">
    <subcellularLocation>
        <location evidence="1">Cell membrane</location>
        <topology evidence="1">Multi-pass membrane protein</topology>
    </subcellularLocation>
</comment>
<proteinExistence type="predicted"/>
<dbReference type="InterPro" id="IPR004869">
    <property type="entry name" value="MMPL_dom"/>
</dbReference>
<dbReference type="Proteomes" id="UP000007058">
    <property type="component" value="Chromosome"/>
</dbReference>
<dbReference type="PANTHER" id="PTHR33406:SF13">
    <property type="entry name" value="MEMBRANE PROTEIN YDFJ"/>
    <property type="match status" value="1"/>
</dbReference>
<dbReference type="InterPro" id="IPR050545">
    <property type="entry name" value="Mycobact_MmpL"/>
</dbReference>
<dbReference type="AlphaFoldDB" id="Q2W2M2"/>
<sequence>MIRILAVRLVDWCWRHAWTVVVASLAATVLLGWFAATHLSLDTDESKLISQDLPFRKVERSIDQAFPSTSERLAVIIDGPTAELAEEAVERLARVLPAAHKGLVHDASRPAEEMFFRKNGLLFMSPAELEQIVERLVQAQPLLGSVAKDPSLRGLLTSVDLVLQGIAHGQAQPKDIEPLIAQLDKPAAAIATGHQAQPVDWQGLMSGGPAKDAPRRFLMVHGTLDYGDLEPASKVIDAVRATARDQGLTPENGFKVSITGNLALSDANFATVTEGVEISAPLSFIAVLLLLFWGVRSGRVVAAIMISLVVGLVATAAFAAATVGSLNPISVAFAVMFVGIAVDFAIQFVTAFRNERFLQGEPGAAVLASARSMAAPLSLAAIATAVGFLSFLPTAYTGVSQLGLIAGGGMIIALVVDFTLLPALLALLKPLPEKEPVGLKLQSTDAFLRRHAKRIVGVGCAVGLAGAVLLPVMPLDFDPLHLQDPKAEAVSAFFELAKNPDNGVYAVETLAPSVEAARALTEKFEAVPEVHRVMTILTFIPEEQDAKLAMIADVAMVLAPTLNPAKVLPAPSAEELMAALAKLAAQLEAVAPDHKPSQVLAGHLKAIVAKGPKSAEAYQKAAAAGLPTLLSGLRRSLEPELVSLDTIPADLKREWVAADGRARVQVLPKIDMQNQEARNRFNAAVTAVTPFMAGAPISMEQSGRVVIGAFAVAGIGALVAIGLLLGLMLRRWLDSALVLAPLVLGALATVIAARLAGIALNFANVIALPLLLGIGVAFNIYFVVNWRNGVTDHLSSPTTRAVLFSALTTGSAFGSLAVSPHLGTASMGLLLFLSLGLSVAATFIVLPAIFHLIGKPSSTGSAL</sequence>
<evidence type="ECO:0000256" key="6">
    <source>
        <dbReference type="SAM" id="Phobius"/>
    </source>
</evidence>
<dbReference type="KEGG" id="mag:amb3099"/>
<feature type="transmembrane region" description="Helical" evidence="6">
    <location>
        <begin position="736"/>
        <end position="756"/>
    </location>
</feature>
<feature type="transmembrane region" description="Helical" evidence="6">
    <location>
        <begin position="705"/>
        <end position="729"/>
    </location>
</feature>
<feature type="transmembrane region" description="Helical" evidence="6">
    <location>
        <begin position="12"/>
        <end position="36"/>
    </location>
</feature>
<feature type="transmembrane region" description="Helical" evidence="6">
    <location>
        <begin position="455"/>
        <end position="473"/>
    </location>
</feature>
<gene>
    <name evidence="8" type="ordered locus">amb3099</name>
</gene>
<dbReference type="Pfam" id="PF03176">
    <property type="entry name" value="MMPL"/>
    <property type="match status" value="2"/>
</dbReference>